<evidence type="ECO:0000256" key="1">
    <source>
        <dbReference type="ARBA" id="ARBA00007637"/>
    </source>
</evidence>
<evidence type="ECO:0000313" key="3">
    <source>
        <dbReference type="EMBL" id="UTI63730.1"/>
    </source>
</evidence>
<feature type="domain" description="NAD-dependent epimerase/dehydratase" evidence="2">
    <location>
        <begin position="3"/>
        <end position="228"/>
    </location>
</feature>
<proteinExistence type="inferred from homology"/>
<name>A0ABY5DQI7_9ACTN</name>
<sequence length="309" mass="32519">MRVLVTGGSGFIGSHVIDKLGEAGHVARNFDIVESPHHAPGSVDTYLGDLADVAALTDALRDCDAVIHLAAVADVGQVVLDPVFNDTVNVRGTLNVLEAARAVGGVRVLYGSTIWVYHGLTGETVDETTPLTLPAHIYTASKLAGEMYCSSYAELFDVPYTILRFGIPYGPRARPAAVVPAFVRKALAGEPLTVAGAGEQCRRFVYVEDLADGIVAALDPAAVNDIFNLVGDVDTSILEIASVVREIVGDVDIVHTEARAGDFSGAEASGAKALAVLGWAPRTPFAEGVRRYIAWLKDAAGEARAPQLD</sequence>
<dbReference type="RefSeq" id="WP_254570452.1">
    <property type="nucleotide sequence ID" value="NZ_CP098502.1"/>
</dbReference>
<dbReference type="SUPFAM" id="SSF51735">
    <property type="entry name" value="NAD(P)-binding Rossmann-fold domains"/>
    <property type="match status" value="1"/>
</dbReference>
<keyword evidence="4" id="KW-1185">Reference proteome</keyword>
<dbReference type="InterPro" id="IPR001509">
    <property type="entry name" value="Epimerase_deHydtase"/>
</dbReference>
<accession>A0ABY5DQI7</accession>
<protein>
    <submittedName>
        <fullName evidence="3">NAD-dependent epimerase/dehydratase family protein</fullName>
    </submittedName>
</protein>
<comment type="similarity">
    <text evidence="1">Belongs to the NAD(P)-dependent epimerase/dehydratase family.</text>
</comment>
<dbReference type="Gene3D" id="3.40.50.720">
    <property type="entry name" value="NAD(P)-binding Rossmann-like Domain"/>
    <property type="match status" value="1"/>
</dbReference>
<organism evidence="3 4">
    <name type="scientific">Paraconexibacter antarcticus</name>
    <dbReference type="NCBI Taxonomy" id="2949664"/>
    <lineage>
        <taxon>Bacteria</taxon>
        <taxon>Bacillati</taxon>
        <taxon>Actinomycetota</taxon>
        <taxon>Thermoleophilia</taxon>
        <taxon>Solirubrobacterales</taxon>
        <taxon>Paraconexibacteraceae</taxon>
        <taxon>Paraconexibacter</taxon>
    </lineage>
</organism>
<dbReference type="Proteomes" id="UP001056035">
    <property type="component" value="Chromosome"/>
</dbReference>
<evidence type="ECO:0000259" key="2">
    <source>
        <dbReference type="Pfam" id="PF01370"/>
    </source>
</evidence>
<dbReference type="PANTHER" id="PTHR43000">
    <property type="entry name" value="DTDP-D-GLUCOSE 4,6-DEHYDRATASE-RELATED"/>
    <property type="match status" value="1"/>
</dbReference>
<gene>
    <name evidence="3" type="ORF">NBH00_20595</name>
</gene>
<evidence type="ECO:0000313" key="4">
    <source>
        <dbReference type="Proteomes" id="UP001056035"/>
    </source>
</evidence>
<dbReference type="InterPro" id="IPR036291">
    <property type="entry name" value="NAD(P)-bd_dom_sf"/>
</dbReference>
<dbReference type="EMBL" id="CP098502">
    <property type="protein sequence ID" value="UTI63730.1"/>
    <property type="molecule type" value="Genomic_DNA"/>
</dbReference>
<dbReference type="Pfam" id="PF01370">
    <property type="entry name" value="Epimerase"/>
    <property type="match status" value="1"/>
</dbReference>
<reference evidence="3 4" key="1">
    <citation type="submission" date="2022-06" db="EMBL/GenBank/DDBJ databases">
        <title>Paraconexibacter antarcticus.</title>
        <authorList>
            <person name="Kim C.S."/>
        </authorList>
    </citation>
    <scope>NUCLEOTIDE SEQUENCE [LARGE SCALE GENOMIC DNA]</scope>
    <source>
        <strain evidence="3 4">02-257</strain>
    </source>
</reference>